<dbReference type="AlphaFoldDB" id="A0AAE3DG43"/>
<sequence>MAEYKTVRKNAQDQFVEKRSRFIGYACPVQTEQEALDFITSKKSEHWDASHNVYAYILRDGTMRFSDDGEPQGTAGMPVLDVLRKSGVTDVVTVATRYFGGILLGGGGLVRAYSHTASIALQAAQIITMRECLLLSLTCDYGRYGRVASLVPECGGVTDDTVFEEKVTVKFHLAPELLGTFRKKLADATNGQVDVTEDGKKFFEFEE</sequence>
<comment type="caution">
    <text evidence="4">The sequence shown here is derived from an EMBL/GenBank/DDBJ whole genome shotgun (WGS) entry which is preliminary data.</text>
</comment>
<dbReference type="GO" id="GO:0006446">
    <property type="term" value="P:regulation of translational initiation"/>
    <property type="evidence" value="ECO:0007669"/>
    <property type="project" value="TreeGrafter"/>
</dbReference>
<dbReference type="PANTHER" id="PTHR16301:SF20">
    <property type="entry name" value="IMPACT FAMILY MEMBER YIGZ"/>
    <property type="match status" value="1"/>
</dbReference>
<dbReference type="Proteomes" id="UP001199424">
    <property type="component" value="Unassembled WGS sequence"/>
</dbReference>
<evidence type="ECO:0000313" key="5">
    <source>
        <dbReference type="Proteomes" id="UP001199424"/>
    </source>
</evidence>
<keyword evidence="5" id="KW-1185">Reference proteome</keyword>
<dbReference type="InterPro" id="IPR020568">
    <property type="entry name" value="Ribosomal_Su5_D2-typ_SF"/>
</dbReference>
<comment type="similarity">
    <text evidence="1">Belongs to the IMPACT family.</text>
</comment>
<organism evidence="4 5">
    <name type="scientific">Hominenteromicrobium mulieris</name>
    <dbReference type="NCBI Taxonomy" id="2885357"/>
    <lineage>
        <taxon>Bacteria</taxon>
        <taxon>Bacillati</taxon>
        <taxon>Bacillota</taxon>
        <taxon>Clostridia</taxon>
        <taxon>Eubacteriales</taxon>
        <taxon>Oscillospiraceae</taxon>
        <taxon>Hominenteromicrobium</taxon>
    </lineage>
</organism>
<dbReference type="NCBIfam" id="TIGR00257">
    <property type="entry name" value="IMPACT_YIGZ"/>
    <property type="match status" value="1"/>
</dbReference>
<feature type="domain" description="UPF0029" evidence="3">
    <location>
        <begin position="137"/>
        <end position="192"/>
    </location>
</feature>
<proteinExistence type="inferred from homology"/>
<dbReference type="Gene3D" id="3.30.230.30">
    <property type="entry name" value="Impact, N-terminal domain"/>
    <property type="match status" value="1"/>
</dbReference>
<dbReference type="InterPro" id="IPR015796">
    <property type="entry name" value="Impact_YigZ-like"/>
</dbReference>
<evidence type="ECO:0000256" key="1">
    <source>
        <dbReference type="ARBA" id="ARBA00007665"/>
    </source>
</evidence>
<feature type="domain" description="Impact N-terminal" evidence="2">
    <location>
        <begin position="18"/>
        <end position="120"/>
    </location>
</feature>
<dbReference type="PANTHER" id="PTHR16301">
    <property type="entry name" value="IMPACT-RELATED"/>
    <property type="match status" value="1"/>
</dbReference>
<accession>A0AAE3DG43</accession>
<dbReference type="InterPro" id="IPR015269">
    <property type="entry name" value="UPF0029_Impact_C"/>
</dbReference>
<protein>
    <submittedName>
        <fullName evidence="4">YigZ family protein</fullName>
    </submittedName>
</protein>
<dbReference type="Pfam" id="PF09186">
    <property type="entry name" value="DUF1949"/>
    <property type="match status" value="1"/>
</dbReference>
<evidence type="ECO:0000313" key="4">
    <source>
        <dbReference type="EMBL" id="MCC2135483.1"/>
    </source>
</evidence>
<gene>
    <name evidence="4" type="ORF">LKD31_00420</name>
</gene>
<dbReference type="Pfam" id="PF01205">
    <property type="entry name" value="Impact_N"/>
    <property type="match status" value="1"/>
</dbReference>
<dbReference type="Gene3D" id="3.30.70.240">
    <property type="match status" value="1"/>
</dbReference>
<dbReference type="SUPFAM" id="SSF54980">
    <property type="entry name" value="EF-G C-terminal domain-like"/>
    <property type="match status" value="1"/>
</dbReference>
<dbReference type="RefSeq" id="WP_176821221.1">
    <property type="nucleotide sequence ID" value="NZ_JAJEQC010000001.1"/>
</dbReference>
<name>A0AAE3DG43_9FIRM</name>
<dbReference type="InterPro" id="IPR035647">
    <property type="entry name" value="EFG_III/V"/>
</dbReference>
<evidence type="ECO:0000259" key="2">
    <source>
        <dbReference type="Pfam" id="PF01205"/>
    </source>
</evidence>
<dbReference type="GO" id="GO:0005737">
    <property type="term" value="C:cytoplasm"/>
    <property type="evidence" value="ECO:0007669"/>
    <property type="project" value="TreeGrafter"/>
</dbReference>
<evidence type="ECO:0000259" key="3">
    <source>
        <dbReference type="Pfam" id="PF09186"/>
    </source>
</evidence>
<dbReference type="InterPro" id="IPR001498">
    <property type="entry name" value="Impact_N"/>
</dbReference>
<reference evidence="4" key="1">
    <citation type="submission" date="2021-10" db="EMBL/GenBank/DDBJ databases">
        <title>Anaerobic single-cell dispensing facilitates the cultivation of human gut bacteria.</title>
        <authorList>
            <person name="Afrizal A."/>
        </authorList>
    </citation>
    <scope>NUCLEOTIDE SEQUENCE</scope>
    <source>
        <strain evidence="4">CLA-AA-H250</strain>
    </source>
</reference>
<dbReference type="InterPro" id="IPR023582">
    <property type="entry name" value="Impact"/>
</dbReference>
<dbReference type="InterPro" id="IPR036956">
    <property type="entry name" value="Impact_N_sf"/>
</dbReference>
<dbReference type="EMBL" id="JAJEQC010000001">
    <property type="protein sequence ID" value="MCC2135483.1"/>
    <property type="molecule type" value="Genomic_DNA"/>
</dbReference>
<dbReference type="SUPFAM" id="SSF54211">
    <property type="entry name" value="Ribosomal protein S5 domain 2-like"/>
    <property type="match status" value="1"/>
</dbReference>